<comment type="similarity">
    <text evidence="9">Belongs to the SEC20 family.</text>
</comment>
<name>A0ABQ9P5G5_9PEZI</name>
<evidence type="ECO:0000256" key="6">
    <source>
        <dbReference type="ARBA" id="ARBA00022989"/>
    </source>
</evidence>
<keyword evidence="3 12" id="KW-0812">Transmembrane</keyword>
<evidence type="ECO:0000256" key="5">
    <source>
        <dbReference type="ARBA" id="ARBA00022892"/>
    </source>
</evidence>
<evidence type="ECO:0000256" key="1">
    <source>
        <dbReference type="ARBA" id="ARBA00004163"/>
    </source>
</evidence>
<accession>A0ABQ9P5G5</accession>
<dbReference type="Pfam" id="PF03908">
    <property type="entry name" value="Sec20"/>
    <property type="match status" value="1"/>
</dbReference>
<evidence type="ECO:0000256" key="7">
    <source>
        <dbReference type="ARBA" id="ARBA00023054"/>
    </source>
</evidence>
<evidence type="ECO:0000313" key="14">
    <source>
        <dbReference type="EMBL" id="KAJ9669221.1"/>
    </source>
</evidence>
<feature type="transmembrane region" description="Helical" evidence="12">
    <location>
        <begin position="241"/>
        <end position="259"/>
    </location>
</feature>
<feature type="region of interest" description="Disordered" evidence="11">
    <location>
        <begin position="319"/>
        <end position="433"/>
    </location>
</feature>
<evidence type="ECO:0000259" key="13">
    <source>
        <dbReference type="Pfam" id="PF03908"/>
    </source>
</evidence>
<evidence type="ECO:0000256" key="8">
    <source>
        <dbReference type="ARBA" id="ARBA00023136"/>
    </source>
</evidence>
<evidence type="ECO:0000256" key="3">
    <source>
        <dbReference type="ARBA" id="ARBA00022692"/>
    </source>
</evidence>
<feature type="compositionally biased region" description="Basic and acidic residues" evidence="11">
    <location>
        <begin position="382"/>
        <end position="433"/>
    </location>
</feature>
<reference evidence="14" key="1">
    <citation type="submission" date="2022-10" db="EMBL/GenBank/DDBJ databases">
        <title>Culturing micro-colonial fungi from biological soil crusts in the Mojave desert and describing Neophaeococcomyces mojavensis, and introducing the new genera and species Taxawa tesnikishii.</title>
        <authorList>
            <person name="Kurbessoian T."/>
            <person name="Stajich J.E."/>
        </authorList>
    </citation>
    <scope>NUCLEOTIDE SEQUENCE</scope>
    <source>
        <strain evidence="14">TK_1</strain>
    </source>
</reference>
<keyword evidence="5" id="KW-0931">ER-Golgi transport</keyword>
<dbReference type="InterPro" id="IPR056173">
    <property type="entry name" value="Sec20_C"/>
</dbReference>
<feature type="domain" description="Sec20 C-terminal" evidence="13">
    <location>
        <begin position="172"/>
        <end position="261"/>
    </location>
</feature>
<evidence type="ECO:0000256" key="2">
    <source>
        <dbReference type="ARBA" id="ARBA00022448"/>
    </source>
</evidence>
<evidence type="ECO:0000256" key="4">
    <source>
        <dbReference type="ARBA" id="ARBA00022824"/>
    </source>
</evidence>
<comment type="caution">
    <text evidence="14">The sequence shown here is derived from an EMBL/GenBank/DDBJ whole genome shotgun (WGS) entry which is preliminary data.</text>
</comment>
<evidence type="ECO:0000313" key="15">
    <source>
        <dbReference type="Proteomes" id="UP001172684"/>
    </source>
</evidence>
<dbReference type="PANTHER" id="PTHR12825">
    <property type="entry name" value="BNIP1-RELATED"/>
    <property type="match status" value="1"/>
</dbReference>
<feature type="coiled-coil region" evidence="10">
    <location>
        <begin position="201"/>
        <end position="228"/>
    </location>
</feature>
<dbReference type="EMBL" id="JAPDRL010000003">
    <property type="protein sequence ID" value="KAJ9669221.1"/>
    <property type="molecule type" value="Genomic_DNA"/>
</dbReference>
<feature type="compositionally biased region" description="Low complexity" evidence="11">
    <location>
        <begin position="340"/>
        <end position="363"/>
    </location>
</feature>
<comment type="subcellular location">
    <subcellularLocation>
        <location evidence="1">Endoplasmic reticulum membrane</location>
        <topology evidence="1">Single-pass type IV membrane protein</topology>
    </subcellularLocation>
</comment>
<evidence type="ECO:0000256" key="9">
    <source>
        <dbReference type="ARBA" id="ARBA00037934"/>
    </source>
</evidence>
<dbReference type="InterPro" id="IPR005606">
    <property type="entry name" value="Sec20"/>
</dbReference>
<keyword evidence="2" id="KW-0813">Transport</keyword>
<keyword evidence="15" id="KW-1185">Reference proteome</keyword>
<dbReference type="PANTHER" id="PTHR12825:SF0">
    <property type="entry name" value="VESICLE TRANSPORT PROTEIN SEC20"/>
    <property type="match status" value="1"/>
</dbReference>
<keyword evidence="6 12" id="KW-1133">Transmembrane helix</keyword>
<evidence type="ECO:0000256" key="12">
    <source>
        <dbReference type="SAM" id="Phobius"/>
    </source>
</evidence>
<protein>
    <submittedName>
        <fullName evidence="14">Protein transport protein sec20</fullName>
    </submittedName>
</protein>
<keyword evidence="7 10" id="KW-0175">Coiled coil</keyword>
<sequence length="433" mass="48755">MSTQSLLSRLDALSEANKSTLQLIQRLSKLTFQPGTTALNGGGEDVRVELSSEIHESLRQQEQEFELLKQEAEDFISVEPFGGRHRRDSERDRERSRISVQVARLGEDLKAAREHFRRAQLTAKRSAEAAQRKERELLFANLTSGATDSASTARRRNNNKENLTAEQLELQASSDVTASLRRLHSTLQSELTRSRFAHETLEQSSAALKELKERYSSLDDVLATSRNLLGTLLKSQKSDTWYLETAFYILLTTIIWLVYRRFLYGPLWWFVWLPIKLSYRFLFFVLGSIGLTGRATSATVTQEASTSLRVQPSATGRLPTFQRAQGQGPYIRAGGGGYGAKMAEQGRQQQGQQEGSGESLYEQIGNMAEASQQQRDQPGDTAPKDDTREASSEEKVTVRGDGTVLEKRGDRPANPKKRMWEDPPQRLGKRDEL</sequence>
<gene>
    <name evidence="14" type="primary">SEC20</name>
    <name evidence="14" type="ORF">H2201_000572</name>
</gene>
<feature type="transmembrane region" description="Helical" evidence="12">
    <location>
        <begin position="271"/>
        <end position="291"/>
    </location>
</feature>
<keyword evidence="4" id="KW-0256">Endoplasmic reticulum</keyword>
<organism evidence="14 15">
    <name type="scientific">Coniosporium apollinis</name>
    <dbReference type="NCBI Taxonomy" id="61459"/>
    <lineage>
        <taxon>Eukaryota</taxon>
        <taxon>Fungi</taxon>
        <taxon>Dikarya</taxon>
        <taxon>Ascomycota</taxon>
        <taxon>Pezizomycotina</taxon>
        <taxon>Dothideomycetes</taxon>
        <taxon>Dothideomycetes incertae sedis</taxon>
        <taxon>Coniosporium</taxon>
    </lineage>
</organism>
<keyword evidence="8 12" id="KW-0472">Membrane</keyword>
<evidence type="ECO:0000256" key="11">
    <source>
        <dbReference type="SAM" id="MobiDB-lite"/>
    </source>
</evidence>
<proteinExistence type="inferred from homology"/>
<dbReference type="Proteomes" id="UP001172684">
    <property type="component" value="Unassembled WGS sequence"/>
</dbReference>
<evidence type="ECO:0000256" key="10">
    <source>
        <dbReference type="SAM" id="Coils"/>
    </source>
</evidence>
<feature type="coiled-coil region" evidence="10">
    <location>
        <begin position="51"/>
        <end position="78"/>
    </location>
</feature>